<evidence type="ECO:0000256" key="1">
    <source>
        <dbReference type="ARBA" id="ARBA00022729"/>
    </source>
</evidence>
<accession>A0ABN1KBB5</accession>
<gene>
    <name evidence="5" type="ORF">GCM10009107_44360</name>
</gene>
<evidence type="ECO:0000256" key="3">
    <source>
        <dbReference type="ARBA" id="ARBA00023180"/>
    </source>
</evidence>
<evidence type="ECO:0000256" key="4">
    <source>
        <dbReference type="SAM" id="SignalP"/>
    </source>
</evidence>
<dbReference type="SMART" id="SM00191">
    <property type="entry name" value="Int_alpha"/>
    <property type="match status" value="6"/>
</dbReference>
<dbReference type="InterPro" id="IPR013517">
    <property type="entry name" value="FG-GAP"/>
</dbReference>
<dbReference type="InterPro" id="IPR013519">
    <property type="entry name" value="Int_alpha_beta-p"/>
</dbReference>
<dbReference type="Pfam" id="PF13517">
    <property type="entry name" value="FG-GAP_3"/>
    <property type="match status" value="2"/>
</dbReference>
<dbReference type="PANTHER" id="PTHR23220">
    <property type="entry name" value="INTEGRIN ALPHA"/>
    <property type="match status" value="1"/>
</dbReference>
<dbReference type="GO" id="GO:0007229">
    <property type="term" value="P:integrin-mediated signaling pathway"/>
    <property type="evidence" value="ECO:0007669"/>
    <property type="project" value="UniProtKB-KW"/>
</dbReference>
<dbReference type="Pfam" id="PF01839">
    <property type="entry name" value="FG-GAP"/>
    <property type="match status" value="3"/>
</dbReference>
<evidence type="ECO:0000313" key="5">
    <source>
        <dbReference type="EMBL" id="GAA0761049.1"/>
    </source>
</evidence>
<dbReference type="PANTHER" id="PTHR23220:SF122">
    <property type="entry name" value="INTEGRIN ALPHA-PS1"/>
    <property type="match status" value="1"/>
</dbReference>
<protein>
    <submittedName>
        <fullName evidence="5">Integrin alpha</fullName>
    </submittedName>
</protein>
<dbReference type="RefSeq" id="WP_141291477.1">
    <property type="nucleotide sequence ID" value="NZ_BAAAEW010000026.1"/>
</dbReference>
<feature type="chain" id="PRO_5046847778" evidence="4">
    <location>
        <begin position="28"/>
        <end position="459"/>
    </location>
</feature>
<dbReference type="Gene3D" id="2.130.10.130">
    <property type="entry name" value="Integrin alpha, N-terminal"/>
    <property type="match status" value="3"/>
</dbReference>
<dbReference type="SUPFAM" id="SSF69318">
    <property type="entry name" value="Integrin alpha N-terminal domain"/>
    <property type="match status" value="3"/>
</dbReference>
<feature type="signal peptide" evidence="4">
    <location>
        <begin position="1"/>
        <end position="27"/>
    </location>
</feature>
<keyword evidence="5" id="KW-0401">Integrin</keyword>
<sequence length="459" mass="47597">MKMMDSWKRATLCAALLALAGTGVAQATTKDGLVDQQMLGTAANQQFGSLLNVQGDFNHDGIPDLVVGSPAGTDMRGAVDIFYGKAKGVAQQAAFHYEGPMAWAQVGASPVVADVNGDGYPDLIVGASNYSGVQQYSGGVLVFFGKEHGVSAEPKQILEGPSTNSFFGFRIRSLGDFNHDGYDDIAVGAMGANGSLGQIYIFKGGPKGLKKKPVSTLAGAAPWIYFGQMFDVGDVNGDGIADIIVGASSPTGGIPGMTWIYHGTPTGYANRDETLFAPVALDDTAMFGSNVTFLGDVDGDGFGDLAVGAPRYADGTSSGMVSVFYGSATGPSGSVRTQTITAGSGKLLFMGDNMLGQRDFNGDGHADLVVGTSSFARPNDETQPFPGAIWVYRGTATGFDTAHIYKLNGAKNTRDEFGMSLEVGDVNGDGAPDLLTGSGVYSDTLSQQGVVRVIFGLPK</sequence>
<evidence type="ECO:0000256" key="2">
    <source>
        <dbReference type="ARBA" id="ARBA00022737"/>
    </source>
</evidence>
<dbReference type="Proteomes" id="UP001500279">
    <property type="component" value="Unassembled WGS sequence"/>
</dbReference>
<dbReference type="EMBL" id="BAAAEW010000026">
    <property type="protein sequence ID" value="GAA0761049.1"/>
    <property type="molecule type" value="Genomic_DNA"/>
</dbReference>
<dbReference type="PRINTS" id="PR01185">
    <property type="entry name" value="INTEGRINA"/>
</dbReference>
<keyword evidence="1 4" id="KW-0732">Signal</keyword>
<reference evidence="5 6" key="1">
    <citation type="journal article" date="2019" name="Int. J. Syst. Evol. Microbiol.">
        <title>The Global Catalogue of Microorganisms (GCM) 10K type strain sequencing project: providing services to taxonomists for standard genome sequencing and annotation.</title>
        <authorList>
            <consortium name="The Broad Institute Genomics Platform"/>
            <consortium name="The Broad Institute Genome Sequencing Center for Infectious Disease"/>
            <person name="Wu L."/>
            <person name="Ma J."/>
        </authorList>
    </citation>
    <scope>NUCLEOTIDE SEQUENCE [LARGE SCALE GENOMIC DNA]</scope>
    <source>
        <strain evidence="5 6">JCM 15503</strain>
    </source>
</reference>
<organism evidence="5 6">
    <name type="scientific">Ideonella azotifigens</name>
    <dbReference type="NCBI Taxonomy" id="513160"/>
    <lineage>
        <taxon>Bacteria</taxon>
        <taxon>Pseudomonadati</taxon>
        <taxon>Pseudomonadota</taxon>
        <taxon>Betaproteobacteria</taxon>
        <taxon>Burkholderiales</taxon>
        <taxon>Sphaerotilaceae</taxon>
        <taxon>Ideonella</taxon>
    </lineage>
</organism>
<dbReference type="InterPro" id="IPR000413">
    <property type="entry name" value="Integrin_alpha"/>
</dbReference>
<keyword evidence="3" id="KW-0325">Glycoprotein</keyword>
<dbReference type="PROSITE" id="PS51470">
    <property type="entry name" value="FG_GAP"/>
    <property type="match status" value="4"/>
</dbReference>
<comment type="caution">
    <text evidence="5">The sequence shown here is derived from an EMBL/GenBank/DDBJ whole genome shotgun (WGS) entry which is preliminary data.</text>
</comment>
<dbReference type="InterPro" id="IPR028994">
    <property type="entry name" value="Integrin_alpha_N"/>
</dbReference>
<name>A0ABN1KBB5_9BURK</name>
<keyword evidence="2" id="KW-0677">Repeat</keyword>
<proteinExistence type="predicted"/>
<evidence type="ECO:0000313" key="6">
    <source>
        <dbReference type="Proteomes" id="UP001500279"/>
    </source>
</evidence>
<keyword evidence="6" id="KW-1185">Reference proteome</keyword>